<comment type="caution">
    <text evidence="6">The sequence shown here is derived from an EMBL/GenBank/DDBJ whole genome shotgun (WGS) entry which is preliminary data.</text>
</comment>
<dbReference type="RefSeq" id="WP_196292848.1">
    <property type="nucleotide sequence ID" value="NZ_JADQDM010000003.1"/>
</dbReference>
<evidence type="ECO:0000256" key="2">
    <source>
        <dbReference type="ARBA" id="ARBA00022679"/>
    </source>
</evidence>
<evidence type="ECO:0000313" key="7">
    <source>
        <dbReference type="Proteomes" id="UP000618931"/>
    </source>
</evidence>
<name>A0ABS0I357_9BACT</name>
<keyword evidence="7" id="KW-1185">Reference proteome</keyword>
<dbReference type="Gene3D" id="1.10.10.970">
    <property type="entry name" value="RNA 2'-phosphotransferase, Tpt1/KptA family, N-terminal domain"/>
    <property type="match status" value="1"/>
</dbReference>
<reference evidence="6 7" key="1">
    <citation type="submission" date="2020-11" db="EMBL/GenBank/DDBJ databases">
        <authorList>
            <person name="Kim M.K."/>
        </authorList>
    </citation>
    <scope>NUCLEOTIDE SEQUENCE [LARGE SCALE GENOMIC DNA]</scope>
    <source>
        <strain evidence="6 7">BT662</strain>
    </source>
</reference>
<keyword evidence="3 5" id="KW-0520">NAD</keyword>
<evidence type="ECO:0000256" key="5">
    <source>
        <dbReference type="HAMAP-Rule" id="MF_00299"/>
    </source>
</evidence>
<sequence length="181" mass="19416">MDTKQATRLSKFLSLHLRHKPDAIGLQLQEGGWVSVADLLAACATHGTPISREELAEIVAGSDKQRFAFDETGTRIRAQQGHSVAVDLQLKPATPPAVLYHGTAPAALPAIRREGLQKMSRHHVHLSPDEETARRVGARRGQPLILTVDAAGLHAAGGVFYESGNGVWLVEAVPPEYLGGL</sequence>
<dbReference type="InterPro" id="IPR002745">
    <property type="entry name" value="Ptrans_KptA/Tpt1"/>
</dbReference>
<comment type="function">
    <text evidence="4 5">Removes the 2'-phosphate from RNA via an intermediate in which the phosphate is ADP-ribosylated by NAD followed by a presumed transesterification to release the RNA and generate ADP-ribose 1''-2''-cyclic phosphate (APPR&gt;P). May function as an ADP-ribosylase.</text>
</comment>
<evidence type="ECO:0000256" key="1">
    <source>
        <dbReference type="ARBA" id="ARBA00009836"/>
    </source>
</evidence>
<evidence type="ECO:0000256" key="3">
    <source>
        <dbReference type="ARBA" id="ARBA00023027"/>
    </source>
</evidence>
<dbReference type="EC" id="2.7.1.-" evidence="5"/>
<dbReference type="InterPro" id="IPR042080">
    <property type="entry name" value="RNA_2'-PTrans_N"/>
</dbReference>
<dbReference type="SUPFAM" id="SSF56399">
    <property type="entry name" value="ADP-ribosylation"/>
    <property type="match status" value="1"/>
</dbReference>
<dbReference type="InterPro" id="IPR042081">
    <property type="entry name" value="RNA_2'-PTrans_C"/>
</dbReference>
<dbReference type="Gene3D" id="3.20.170.30">
    <property type="match status" value="1"/>
</dbReference>
<proteinExistence type="inferred from homology"/>
<comment type="similarity">
    <text evidence="1 5">Belongs to the KptA/TPT1 family.</text>
</comment>
<dbReference type="Pfam" id="PF01885">
    <property type="entry name" value="PTS_2-RNA"/>
    <property type="match status" value="1"/>
</dbReference>
<organism evidence="6 7">
    <name type="scientific">Hymenobacter ruricola</name>
    <dbReference type="NCBI Taxonomy" id="2791023"/>
    <lineage>
        <taxon>Bacteria</taxon>
        <taxon>Pseudomonadati</taxon>
        <taxon>Bacteroidota</taxon>
        <taxon>Cytophagia</taxon>
        <taxon>Cytophagales</taxon>
        <taxon>Hymenobacteraceae</taxon>
        <taxon>Hymenobacter</taxon>
    </lineage>
</organism>
<dbReference type="Proteomes" id="UP000618931">
    <property type="component" value="Unassembled WGS sequence"/>
</dbReference>
<dbReference type="NCBIfam" id="NF002014">
    <property type="entry name" value="PRK00819.1-4"/>
    <property type="match status" value="1"/>
</dbReference>
<gene>
    <name evidence="5" type="primary">kptA</name>
    <name evidence="6" type="ORF">I2H31_09835</name>
</gene>
<evidence type="ECO:0000313" key="6">
    <source>
        <dbReference type="EMBL" id="MBF9221403.1"/>
    </source>
</evidence>
<dbReference type="EMBL" id="JADQDM010000003">
    <property type="protein sequence ID" value="MBF9221403.1"/>
    <property type="molecule type" value="Genomic_DNA"/>
</dbReference>
<dbReference type="PANTHER" id="PTHR12684">
    <property type="entry name" value="PUTATIVE PHOSPHOTRANSFERASE"/>
    <property type="match status" value="1"/>
</dbReference>
<keyword evidence="2 5" id="KW-0808">Transferase</keyword>
<dbReference type="InterPro" id="IPR022928">
    <property type="entry name" value="RNA_2'-PTrans_KptA"/>
</dbReference>
<dbReference type="HAMAP" id="MF_00299">
    <property type="entry name" value="KptA"/>
    <property type="match status" value="1"/>
</dbReference>
<dbReference type="PANTHER" id="PTHR12684:SF2">
    <property type="entry name" value="TRNA 2'-PHOSPHOTRANSFERASE 1"/>
    <property type="match status" value="1"/>
</dbReference>
<protein>
    <recommendedName>
        <fullName evidence="5">Probable RNA 2'-phosphotransferase</fullName>
        <ecNumber evidence="5">2.7.1.-</ecNumber>
    </recommendedName>
</protein>
<accession>A0ABS0I357</accession>
<evidence type="ECO:0000256" key="4">
    <source>
        <dbReference type="ARBA" id="ARBA00025212"/>
    </source>
</evidence>